<dbReference type="Gene3D" id="3.90.950.10">
    <property type="match status" value="1"/>
</dbReference>
<dbReference type="InterPro" id="IPR020922">
    <property type="entry name" value="dITP/XTP_pyrophosphatase"/>
</dbReference>
<feature type="binding site" evidence="10">
    <location>
        <begin position="176"/>
        <end position="177"/>
    </location>
    <ligand>
        <name>substrate</name>
    </ligand>
</feature>
<evidence type="ECO:0000256" key="2">
    <source>
        <dbReference type="ARBA" id="ARBA00011738"/>
    </source>
</evidence>
<name>A0A1I7A161_9FLAO</name>
<feature type="active site" description="Proton acceptor" evidence="10">
    <location>
        <position position="68"/>
    </location>
</feature>
<evidence type="ECO:0000256" key="5">
    <source>
        <dbReference type="ARBA" id="ARBA00022801"/>
    </source>
</evidence>
<dbReference type="RefSeq" id="WP_090248922.1">
    <property type="nucleotide sequence ID" value="NZ_FPAS01000002.1"/>
</dbReference>
<dbReference type="PANTHER" id="PTHR11067:SF9">
    <property type="entry name" value="INOSINE TRIPHOSPHATE PYROPHOSPHATASE"/>
    <property type="match status" value="1"/>
</dbReference>
<dbReference type="Pfam" id="PF01725">
    <property type="entry name" value="Ham1p_like"/>
    <property type="match status" value="1"/>
</dbReference>
<dbReference type="GO" id="GO:0036222">
    <property type="term" value="F:XTP diphosphatase activity"/>
    <property type="evidence" value="ECO:0007669"/>
    <property type="project" value="UniProtKB-UniRule"/>
</dbReference>
<comment type="catalytic activity">
    <reaction evidence="10">
        <text>ITP + H2O = IMP + diphosphate + H(+)</text>
        <dbReference type="Rhea" id="RHEA:29399"/>
        <dbReference type="ChEBI" id="CHEBI:15377"/>
        <dbReference type="ChEBI" id="CHEBI:15378"/>
        <dbReference type="ChEBI" id="CHEBI:33019"/>
        <dbReference type="ChEBI" id="CHEBI:58053"/>
        <dbReference type="ChEBI" id="CHEBI:61402"/>
        <dbReference type="EC" id="3.6.1.66"/>
    </reaction>
</comment>
<comment type="subunit">
    <text evidence="2 10">Homodimer.</text>
</comment>
<dbReference type="GO" id="GO:0046872">
    <property type="term" value="F:metal ion binding"/>
    <property type="evidence" value="ECO:0007669"/>
    <property type="project" value="UniProtKB-KW"/>
</dbReference>
<comment type="cofactor">
    <cofactor evidence="10">
        <name>Mg(2+)</name>
        <dbReference type="ChEBI" id="CHEBI:18420"/>
    </cofactor>
    <text evidence="10">Binds 1 Mg(2+) ion per subunit.</text>
</comment>
<accession>A0A1I7A161</accession>
<evidence type="ECO:0000256" key="6">
    <source>
        <dbReference type="ARBA" id="ARBA00022842"/>
    </source>
</evidence>
<dbReference type="GO" id="GO:0000166">
    <property type="term" value="F:nucleotide binding"/>
    <property type="evidence" value="ECO:0007669"/>
    <property type="project" value="UniProtKB-KW"/>
</dbReference>
<evidence type="ECO:0000256" key="11">
    <source>
        <dbReference type="RuleBase" id="RU003781"/>
    </source>
</evidence>
<feature type="binding site" evidence="10">
    <location>
        <begin position="7"/>
        <end position="12"/>
    </location>
    <ligand>
        <name>substrate</name>
    </ligand>
</feature>
<evidence type="ECO:0000256" key="7">
    <source>
        <dbReference type="ARBA" id="ARBA00023080"/>
    </source>
</evidence>
<dbReference type="EMBL" id="FPAS01000002">
    <property type="protein sequence ID" value="SFT68627.1"/>
    <property type="molecule type" value="Genomic_DNA"/>
</dbReference>
<comment type="catalytic activity">
    <reaction evidence="9 10">
        <text>XTP + H2O = XMP + diphosphate + H(+)</text>
        <dbReference type="Rhea" id="RHEA:28610"/>
        <dbReference type="ChEBI" id="CHEBI:15377"/>
        <dbReference type="ChEBI" id="CHEBI:15378"/>
        <dbReference type="ChEBI" id="CHEBI:33019"/>
        <dbReference type="ChEBI" id="CHEBI:57464"/>
        <dbReference type="ChEBI" id="CHEBI:61314"/>
        <dbReference type="EC" id="3.6.1.66"/>
    </reaction>
</comment>
<evidence type="ECO:0000256" key="8">
    <source>
        <dbReference type="ARBA" id="ARBA00051875"/>
    </source>
</evidence>
<dbReference type="GO" id="GO:0035870">
    <property type="term" value="F:dITP diphosphatase activity"/>
    <property type="evidence" value="ECO:0007669"/>
    <property type="project" value="UniProtKB-UniRule"/>
</dbReference>
<dbReference type="EC" id="3.6.1.66" evidence="10"/>
<reference evidence="12 13" key="1">
    <citation type="submission" date="2016-10" db="EMBL/GenBank/DDBJ databases">
        <authorList>
            <person name="de Groot N.N."/>
        </authorList>
    </citation>
    <scope>NUCLEOTIDE SEQUENCE [LARGE SCALE GENOMIC DNA]</scope>
    <source>
        <strain evidence="12 13">CGMCC 1.7005</strain>
    </source>
</reference>
<dbReference type="SUPFAM" id="SSF52972">
    <property type="entry name" value="ITPase-like"/>
    <property type="match status" value="1"/>
</dbReference>
<dbReference type="GO" id="GO:0005829">
    <property type="term" value="C:cytosol"/>
    <property type="evidence" value="ECO:0007669"/>
    <property type="project" value="TreeGrafter"/>
</dbReference>
<evidence type="ECO:0000256" key="10">
    <source>
        <dbReference type="HAMAP-Rule" id="MF_01405"/>
    </source>
</evidence>
<dbReference type="GO" id="GO:0009117">
    <property type="term" value="P:nucleotide metabolic process"/>
    <property type="evidence" value="ECO:0007669"/>
    <property type="project" value="UniProtKB-KW"/>
</dbReference>
<dbReference type="OrthoDB" id="9807456at2"/>
<dbReference type="FunFam" id="3.90.950.10:FF:000001">
    <property type="entry name" value="dITP/XTP pyrophosphatase"/>
    <property type="match status" value="1"/>
</dbReference>
<comment type="function">
    <text evidence="10">Pyrophosphatase that catalyzes the hydrolysis of nucleoside triphosphates to their monophosphate derivatives, with a high preference for the non-canonical purine nucleotides XTP (xanthosine triphosphate), dITP (deoxyinosine triphosphate) and ITP. Seems to function as a house-cleaning enzyme that removes non-canonical purine nucleotides from the nucleotide pool, thus preventing their incorporation into DNA/RNA and avoiding chromosomal lesions.</text>
</comment>
<proteinExistence type="inferred from homology"/>
<dbReference type="GO" id="GO:0036220">
    <property type="term" value="F:ITP diphosphatase activity"/>
    <property type="evidence" value="ECO:0007669"/>
    <property type="project" value="UniProtKB-UniRule"/>
</dbReference>
<evidence type="ECO:0000256" key="9">
    <source>
        <dbReference type="ARBA" id="ARBA00052017"/>
    </source>
</evidence>
<feature type="binding site" evidence="10">
    <location>
        <position position="68"/>
    </location>
    <ligand>
        <name>Mg(2+)</name>
        <dbReference type="ChEBI" id="CHEBI:18420"/>
    </ligand>
</feature>
<keyword evidence="3 10" id="KW-0479">Metal-binding</keyword>
<feature type="binding site" evidence="10">
    <location>
        <begin position="148"/>
        <end position="151"/>
    </location>
    <ligand>
        <name>substrate</name>
    </ligand>
</feature>
<dbReference type="NCBIfam" id="NF011398">
    <property type="entry name" value="PRK14823.1"/>
    <property type="match status" value="1"/>
</dbReference>
<protein>
    <recommendedName>
        <fullName evidence="10">dITP/XTP pyrophosphatase</fullName>
        <ecNumber evidence="10">3.6.1.66</ecNumber>
    </recommendedName>
    <alternativeName>
        <fullName evidence="10">Non-canonical purine NTP pyrophosphatase</fullName>
    </alternativeName>
    <alternativeName>
        <fullName evidence="10">Non-standard purine NTP pyrophosphatase</fullName>
    </alternativeName>
    <alternativeName>
        <fullName evidence="10">Nucleoside-triphosphate diphosphatase</fullName>
    </alternativeName>
    <alternativeName>
        <fullName evidence="10">Nucleoside-triphosphate pyrophosphatase</fullName>
        <shortName evidence="10">NTPase</shortName>
    </alternativeName>
</protein>
<comment type="catalytic activity">
    <reaction evidence="8 10">
        <text>dITP + H2O = dIMP + diphosphate + H(+)</text>
        <dbReference type="Rhea" id="RHEA:28342"/>
        <dbReference type="ChEBI" id="CHEBI:15377"/>
        <dbReference type="ChEBI" id="CHEBI:15378"/>
        <dbReference type="ChEBI" id="CHEBI:33019"/>
        <dbReference type="ChEBI" id="CHEBI:61194"/>
        <dbReference type="ChEBI" id="CHEBI:61382"/>
        <dbReference type="EC" id="3.6.1.66"/>
    </reaction>
</comment>
<keyword evidence="7 10" id="KW-0546">Nucleotide metabolism</keyword>
<feature type="binding site" evidence="10">
    <location>
        <position position="69"/>
    </location>
    <ligand>
        <name>substrate</name>
    </ligand>
</feature>
<comment type="similarity">
    <text evidence="1 10 11">Belongs to the HAM1 NTPase family.</text>
</comment>
<organism evidence="12 13">
    <name type="scientific">Lishizhenia tianjinensis</name>
    <dbReference type="NCBI Taxonomy" id="477690"/>
    <lineage>
        <taxon>Bacteria</taxon>
        <taxon>Pseudomonadati</taxon>
        <taxon>Bacteroidota</taxon>
        <taxon>Flavobacteriia</taxon>
        <taxon>Flavobacteriales</taxon>
        <taxon>Crocinitomicaceae</taxon>
        <taxon>Lishizhenia</taxon>
    </lineage>
</organism>
<dbReference type="CDD" id="cd00515">
    <property type="entry name" value="HAM1"/>
    <property type="match status" value="1"/>
</dbReference>
<gene>
    <name evidence="12" type="ORF">SAMN05216474_1803</name>
</gene>
<dbReference type="GO" id="GO:0017111">
    <property type="term" value="F:ribonucleoside triphosphate phosphatase activity"/>
    <property type="evidence" value="ECO:0007669"/>
    <property type="project" value="InterPro"/>
</dbReference>
<feature type="binding site" evidence="10">
    <location>
        <position position="171"/>
    </location>
    <ligand>
        <name>substrate</name>
    </ligand>
</feature>
<dbReference type="Proteomes" id="UP000236454">
    <property type="component" value="Unassembled WGS sequence"/>
</dbReference>
<dbReference type="InterPro" id="IPR002637">
    <property type="entry name" value="RdgB/HAM1"/>
</dbReference>
<evidence type="ECO:0000256" key="1">
    <source>
        <dbReference type="ARBA" id="ARBA00008023"/>
    </source>
</evidence>
<evidence type="ECO:0000256" key="3">
    <source>
        <dbReference type="ARBA" id="ARBA00022723"/>
    </source>
</evidence>
<keyword evidence="13" id="KW-1185">Reference proteome</keyword>
<keyword evidence="4 10" id="KW-0547">Nucleotide-binding</keyword>
<dbReference type="GO" id="GO:0009146">
    <property type="term" value="P:purine nucleoside triphosphate catabolic process"/>
    <property type="evidence" value="ECO:0007669"/>
    <property type="project" value="UniProtKB-UniRule"/>
</dbReference>
<dbReference type="InterPro" id="IPR029001">
    <property type="entry name" value="ITPase-like_fam"/>
</dbReference>
<keyword evidence="6 10" id="KW-0460">Magnesium</keyword>
<dbReference type="PANTHER" id="PTHR11067">
    <property type="entry name" value="INOSINE TRIPHOSPHATE PYROPHOSPHATASE/HAM1 PROTEIN"/>
    <property type="match status" value="1"/>
</dbReference>
<evidence type="ECO:0000256" key="4">
    <source>
        <dbReference type="ARBA" id="ARBA00022741"/>
    </source>
</evidence>
<comment type="caution">
    <text evidence="10">Lacks conserved residue(s) required for the propagation of feature annotation.</text>
</comment>
<dbReference type="STRING" id="477690.SAMN05216474_1803"/>
<dbReference type="HAMAP" id="MF_01405">
    <property type="entry name" value="Non_canon_purine_NTPase"/>
    <property type="match status" value="1"/>
</dbReference>
<keyword evidence="5 10" id="KW-0378">Hydrolase</keyword>
<sequence length="194" mass="21689">MELIFSTQNQNKANEIQKLVPEGITIKTLKDINCADDIPETQDTLQGNALQKARYVHEKFGVNCFADDTGLEIEALNMEPGVYSARYAGPERSDDNNMQKVLDLLADKSNRNARFRTAVALIINGEEHLFEGIVNGEIRTAKSGDQGFGYDPIFEPENAGKTFAEMSTEEKNSMSHRARAFAKMTDFLAKYQSK</sequence>
<evidence type="ECO:0000313" key="12">
    <source>
        <dbReference type="EMBL" id="SFT68627.1"/>
    </source>
</evidence>
<evidence type="ECO:0000313" key="13">
    <source>
        <dbReference type="Proteomes" id="UP000236454"/>
    </source>
</evidence>
<dbReference type="NCBIfam" id="TIGR00042">
    <property type="entry name" value="RdgB/HAM1 family non-canonical purine NTP pyrophosphatase"/>
    <property type="match status" value="1"/>
</dbReference>
<dbReference type="AlphaFoldDB" id="A0A1I7A161"/>